<dbReference type="Proteomes" id="UP000052258">
    <property type="component" value="Unassembled WGS sequence"/>
</dbReference>
<feature type="transmembrane region" description="Helical" evidence="1">
    <location>
        <begin position="41"/>
        <end position="59"/>
    </location>
</feature>
<dbReference type="EMBL" id="AZHO01000014">
    <property type="protein sequence ID" value="KMT59757.1"/>
    <property type="molecule type" value="Genomic_DNA"/>
</dbReference>
<name>A0A0J8GAI1_9LIST</name>
<proteinExistence type="predicted"/>
<dbReference type="PATRIC" id="fig|1430899.3.peg.1483"/>
<dbReference type="OrthoDB" id="2365132at2"/>
<protein>
    <submittedName>
        <fullName evidence="2">Uncharacterized protein</fullName>
    </submittedName>
</protein>
<sequence>MRIFTGILSIQASIVGFLSWFDSNHLTSVNLISMPENLSRLAGLILSIVMLIAGVLIILAKENDFLLFLALILWVFGIILGLLFSPSFSGLYFRPICCFICLLSGVYIFTDYNRNNR</sequence>
<feature type="transmembrane region" description="Helical" evidence="1">
    <location>
        <begin position="5"/>
        <end position="21"/>
    </location>
</feature>
<organism evidence="2 3">
    <name type="scientific">Listeria fleischmannii 1991</name>
    <dbReference type="NCBI Taxonomy" id="1430899"/>
    <lineage>
        <taxon>Bacteria</taxon>
        <taxon>Bacillati</taxon>
        <taxon>Bacillota</taxon>
        <taxon>Bacilli</taxon>
        <taxon>Bacillales</taxon>
        <taxon>Listeriaceae</taxon>
        <taxon>Listeria</taxon>
    </lineage>
</organism>
<feature type="transmembrane region" description="Helical" evidence="1">
    <location>
        <begin position="91"/>
        <end position="110"/>
    </location>
</feature>
<gene>
    <name evidence="2" type="ORF">X560_1286</name>
</gene>
<comment type="caution">
    <text evidence="2">The sequence shown here is derived from an EMBL/GenBank/DDBJ whole genome shotgun (WGS) entry which is preliminary data.</text>
</comment>
<keyword evidence="1" id="KW-0472">Membrane</keyword>
<keyword evidence="3" id="KW-1185">Reference proteome</keyword>
<dbReference type="AlphaFoldDB" id="A0A0J8GAI1"/>
<accession>A0A0J8GAI1</accession>
<evidence type="ECO:0000313" key="3">
    <source>
        <dbReference type="Proteomes" id="UP000052258"/>
    </source>
</evidence>
<dbReference type="RefSeq" id="WP_007473519.1">
    <property type="nucleotide sequence ID" value="NZ_KQ130615.1"/>
</dbReference>
<evidence type="ECO:0000313" key="2">
    <source>
        <dbReference type="EMBL" id="KMT59757.1"/>
    </source>
</evidence>
<keyword evidence="1" id="KW-1133">Transmembrane helix</keyword>
<evidence type="ECO:0000256" key="1">
    <source>
        <dbReference type="SAM" id="Phobius"/>
    </source>
</evidence>
<feature type="transmembrane region" description="Helical" evidence="1">
    <location>
        <begin position="66"/>
        <end position="85"/>
    </location>
</feature>
<reference evidence="2 3" key="1">
    <citation type="journal article" date="2015" name="Genome Biol. Evol.">
        <title>Comparative Genomics of Listeria Sensu Lato: Genus-Wide Differences in Evolutionary Dynamics and the Progressive Gain of Complex, Potentially Pathogenicity-Related Traits through Lateral Gene Transfer.</title>
        <authorList>
            <person name="Chiara M."/>
            <person name="Caruso M."/>
            <person name="D'Erchia A.M."/>
            <person name="Manzari C."/>
            <person name="Fraccalvieri R."/>
            <person name="Goffredo E."/>
            <person name="Latorre L."/>
            <person name="Miccolupo A."/>
            <person name="Padalino I."/>
            <person name="Santagada G."/>
            <person name="Chiocco D."/>
            <person name="Pesole G."/>
            <person name="Horner D.S."/>
            <person name="Parisi A."/>
        </authorList>
    </citation>
    <scope>NUCLEOTIDE SEQUENCE [LARGE SCALE GENOMIC DNA]</scope>
    <source>
        <strain evidence="2 3">1991</strain>
    </source>
</reference>
<keyword evidence="1" id="KW-0812">Transmembrane</keyword>